<evidence type="ECO:0000313" key="8">
    <source>
        <dbReference type="EMBL" id="GAG20110.1"/>
    </source>
</evidence>
<evidence type="ECO:0000256" key="5">
    <source>
        <dbReference type="ARBA" id="ARBA00023136"/>
    </source>
</evidence>
<dbReference type="EMBL" id="BARS01030290">
    <property type="protein sequence ID" value="GAG20110.1"/>
    <property type="molecule type" value="Genomic_DNA"/>
</dbReference>
<feature type="transmembrane region" description="Helical" evidence="6">
    <location>
        <begin position="81"/>
        <end position="111"/>
    </location>
</feature>
<name>X0VPF2_9ZZZZ</name>
<evidence type="ECO:0000256" key="3">
    <source>
        <dbReference type="ARBA" id="ARBA00022692"/>
    </source>
</evidence>
<dbReference type="PROSITE" id="PS50850">
    <property type="entry name" value="MFS"/>
    <property type="match status" value="1"/>
</dbReference>
<organism evidence="8">
    <name type="scientific">marine sediment metagenome</name>
    <dbReference type="NCBI Taxonomy" id="412755"/>
    <lineage>
        <taxon>unclassified sequences</taxon>
        <taxon>metagenomes</taxon>
        <taxon>ecological metagenomes</taxon>
    </lineage>
</organism>
<reference evidence="8" key="1">
    <citation type="journal article" date="2014" name="Front. Microbiol.">
        <title>High frequency of phylogenetically diverse reductive dehalogenase-homologous genes in deep subseafloor sedimentary metagenomes.</title>
        <authorList>
            <person name="Kawai M."/>
            <person name="Futagami T."/>
            <person name="Toyoda A."/>
            <person name="Takaki Y."/>
            <person name="Nishi S."/>
            <person name="Hori S."/>
            <person name="Arai W."/>
            <person name="Tsubouchi T."/>
            <person name="Morono Y."/>
            <person name="Uchiyama I."/>
            <person name="Ito T."/>
            <person name="Fujiyama A."/>
            <person name="Inagaki F."/>
            <person name="Takami H."/>
        </authorList>
    </citation>
    <scope>NUCLEOTIDE SEQUENCE</scope>
    <source>
        <strain evidence="8">Expedition CK06-06</strain>
    </source>
</reference>
<dbReference type="AlphaFoldDB" id="X0VPF2"/>
<keyword evidence="3 6" id="KW-0812">Transmembrane</keyword>
<dbReference type="Pfam" id="PF07690">
    <property type="entry name" value="MFS_1"/>
    <property type="match status" value="1"/>
</dbReference>
<comment type="caution">
    <text evidence="8">The sequence shown here is derived from an EMBL/GenBank/DDBJ whole genome shotgun (WGS) entry which is preliminary data.</text>
</comment>
<dbReference type="InterPro" id="IPR011701">
    <property type="entry name" value="MFS"/>
</dbReference>
<dbReference type="GO" id="GO:0016020">
    <property type="term" value="C:membrane"/>
    <property type="evidence" value="ECO:0007669"/>
    <property type="project" value="UniProtKB-SubCell"/>
</dbReference>
<dbReference type="PANTHER" id="PTHR42718:SF9">
    <property type="entry name" value="MAJOR FACILITATOR SUPERFAMILY MULTIDRUG TRANSPORTER MFSC"/>
    <property type="match status" value="1"/>
</dbReference>
<dbReference type="SUPFAM" id="SSF103473">
    <property type="entry name" value="MFS general substrate transporter"/>
    <property type="match status" value="1"/>
</dbReference>
<dbReference type="GO" id="GO:0022857">
    <property type="term" value="F:transmembrane transporter activity"/>
    <property type="evidence" value="ECO:0007669"/>
    <property type="project" value="InterPro"/>
</dbReference>
<keyword evidence="5 6" id="KW-0472">Membrane</keyword>
<keyword evidence="4 6" id="KW-1133">Transmembrane helix</keyword>
<keyword evidence="2" id="KW-0813">Transport</keyword>
<gene>
    <name evidence="8" type="ORF">S01H1_47253</name>
</gene>
<dbReference type="PROSITE" id="PS00216">
    <property type="entry name" value="SUGAR_TRANSPORT_1"/>
    <property type="match status" value="1"/>
</dbReference>
<evidence type="ECO:0000256" key="1">
    <source>
        <dbReference type="ARBA" id="ARBA00004141"/>
    </source>
</evidence>
<feature type="domain" description="Major facilitator superfamily (MFS) profile" evidence="7">
    <location>
        <begin position="15"/>
        <end position="117"/>
    </location>
</feature>
<comment type="subcellular location">
    <subcellularLocation>
        <location evidence="1">Membrane</location>
        <topology evidence="1">Multi-pass membrane protein</topology>
    </subcellularLocation>
</comment>
<feature type="transmembrane region" description="Helical" evidence="6">
    <location>
        <begin position="48"/>
        <end position="69"/>
    </location>
</feature>
<evidence type="ECO:0000256" key="4">
    <source>
        <dbReference type="ARBA" id="ARBA00022989"/>
    </source>
</evidence>
<evidence type="ECO:0000259" key="7">
    <source>
        <dbReference type="PROSITE" id="PS50850"/>
    </source>
</evidence>
<accession>X0VPF2</accession>
<proteinExistence type="predicted"/>
<protein>
    <recommendedName>
        <fullName evidence="7">Major facilitator superfamily (MFS) profile domain-containing protein</fullName>
    </recommendedName>
</protein>
<dbReference type="Gene3D" id="1.20.1720.10">
    <property type="entry name" value="Multidrug resistance protein D"/>
    <property type="match status" value="1"/>
</dbReference>
<dbReference type="InterPro" id="IPR036259">
    <property type="entry name" value="MFS_trans_sf"/>
</dbReference>
<feature type="non-terminal residue" evidence="8">
    <location>
        <position position="117"/>
    </location>
</feature>
<dbReference type="InterPro" id="IPR005829">
    <property type="entry name" value="Sugar_transporter_CS"/>
</dbReference>
<dbReference type="InterPro" id="IPR020846">
    <property type="entry name" value="MFS_dom"/>
</dbReference>
<evidence type="ECO:0000256" key="6">
    <source>
        <dbReference type="SAM" id="Phobius"/>
    </source>
</evidence>
<evidence type="ECO:0000256" key="2">
    <source>
        <dbReference type="ARBA" id="ARBA00022448"/>
    </source>
</evidence>
<sequence length="117" mass="12481">MENSTKEIETSKTSVLIVAALTTFMAPFMVSAVNIALPAIQNEFSVDAVLLSWIANAYLLATGVSLVPVGKIADIYGRRKIFVSGIFVFTAFTVGTAFAQSVFCIILFRIIQGLGAA</sequence>
<dbReference type="PANTHER" id="PTHR42718">
    <property type="entry name" value="MAJOR FACILITATOR SUPERFAMILY MULTIDRUG TRANSPORTER MFSC"/>
    <property type="match status" value="1"/>
</dbReference>